<dbReference type="EMBL" id="KN838608">
    <property type="protein sequence ID" value="KIK01333.1"/>
    <property type="molecule type" value="Genomic_DNA"/>
</dbReference>
<dbReference type="AlphaFoldDB" id="A0A0C9XZW1"/>
<proteinExistence type="predicted"/>
<reference evidence="2" key="2">
    <citation type="submission" date="2015-01" db="EMBL/GenBank/DDBJ databases">
        <title>Evolutionary Origins and Diversification of the Mycorrhizal Mutualists.</title>
        <authorList>
            <consortium name="DOE Joint Genome Institute"/>
            <consortium name="Mycorrhizal Genomics Consortium"/>
            <person name="Kohler A."/>
            <person name="Kuo A."/>
            <person name="Nagy L.G."/>
            <person name="Floudas D."/>
            <person name="Copeland A."/>
            <person name="Barry K.W."/>
            <person name="Cichocki N."/>
            <person name="Veneault-Fourrey C."/>
            <person name="LaButti K."/>
            <person name="Lindquist E.A."/>
            <person name="Lipzen A."/>
            <person name="Lundell T."/>
            <person name="Morin E."/>
            <person name="Murat C."/>
            <person name="Riley R."/>
            <person name="Ohm R."/>
            <person name="Sun H."/>
            <person name="Tunlid A."/>
            <person name="Henrissat B."/>
            <person name="Grigoriev I.V."/>
            <person name="Hibbett D.S."/>
            <person name="Martin F."/>
        </authorList>
    </citation>
    <scope>NUCLEOTIDE SEQUENCE [LARGE SCALE GENOMIC DNA]</scope>
    <source>
        <strain evidence="2">LaAM-08-1</strain>
    </source>
</reference>
<dbReference type="Proteomes" id="UP000054477">
    <property type="component" value="Unassembled WGS sequence"/>
</dbReference>
<evidence type="ECO:0000313" key="2">
    <source>
        <dbReference type="Proteomes" id="UP000054477"/>
    </source>
</evidence>
<gene>
    <name evidence="1" type="ORF">K443DRAFT_678469</name>
</gene>
<dbReference type="HOGENOM" id="CLU_2133924_0_0_1"/>
<name>A0A0C9XZW1_9AGAR</name>
<accession>A0A0C9XZW1</accession>
<reference evidence="1 2" key="1">
    <citation type="submission" date="2014-04" db="EMBL/GenBank/DDBJ databases">
        <authorList>
            <consortium name="DOE Joint Genome Institute"/>
            <person name="Kuo A."/>
            <person name="Kohler A."/>
            <person name="Nagy L.G."/>
            <person name="Floudas D."/>
            <person name="Copeland A."/>
            <person name="Barry K.W."/>
            <person name="Cichocki N."/>
            <person name="Veneault-Fourrey C."/>
            <person name="LaButti K."/>
            <person name="Lindquist E.A."/>
            <person name="Lipzen A."/>
            <person name="Lundell T."/>
            <person name="Morin E."/>
            <person name="Murat C."/>
            <person name="Sun H."/>
            <person name="Tunlid A."/>
            <person name="Henrissat B."/>
            <person name="Grigoriev I.V."/>
            <person name="Hibbett D.S."/>
            <person name="Martin F."/>
            <person name="Nordberg H.P."/>
            <person name="Cantor M.N."/>
            <person name="Hua S.X."/>
        </authorList>
    </citation>
    <scope>NUCLEOTIDE SEQUENCE [LARGE SCALE GENOMIC DNA]</scope>
    <source>
        <strain evidence="1 2">LaAM-08-1</strain>
    </source>
</reference>
<keyword evidence="2" id="KW-1185">Reference proteome</keyword>
<evidence type="ECO:0000313" key="1">
    <source>
        <dbReference type="EMBL" id="KIK01333.1"/>
    </source>
</evidence>
<organism evidence="1 2">
    <name type="scientific">Laccaria amethystina LaAM-08-1</name>
    <dbReference type="NCBI Taxonomy" id="1095629"/>
    <lineage>
        <taxon>Eukaryota</taxon>
        <taxon>Fungi</taxon>
        <taxon>Dikarya</taxon>
        <taxon>Basidiomycota</taxon>
        <taxon>Agaricomycotina</taxon>
        <taxon>Agaricomycetes</taxon>
        <taxon>Agaricomycetidae</taxon>
        <taxon>Agaricales</taxon>
        <taxon>Agaricineae</taxon>
        <taxon>Hydnangiaceae</taxon>
        <taxon>Laccaria</taxon>
    </lineage>
</organism>
<sequence length="113" mass="12713">MNAFGLLDQRFNVEQEILLWHMIAAYTGKPRRGTTFGIPCRLFRNECFRARDLASLAVTILRKYGLNRKPVSNHAKAITCLKEFTIPGCWSRYCGANHGPTATGGCNRPIPFP</sequence>
<protein>
    <submittedName>
        <fullName evidence="1">Uncharacterized protein</fullName>
    </submittedName>
</protein>